<evidence type="ECO:0000256" key="9">
    <source>
        <dbReference type="PIRSR" id="PIRSR016262-3"/>
    </source>
</evidence>
<evidence type="ECO:0000256" key="2">
    <source>
        <dbReference type="ARBA" id="ARBA00022679"/>
    </source>
</evidence>
<accession>A0A1G9JBA5</accession>
<proteinExistence type="inferred from homology"/>
<organism evidence="12 13">
    <name type="scientific">Paracoccus chinensis</name>
    <dbReference type="NCBI Taxonomy" id="525640"/>
    <lineage>
        <taxon>Bacteria</taxon>
        <taxon>Pseudomonadati</taxon>
        <taxon>Pseudomonadota</taxon>
        <taxon>Alphaproteobacteria</taxon>
        <taxon>Rhodobacterales</taxon>
        <taxon>Paracoccaceae</taxon>
        <taxon>Paracoccus</taxon>
    </lineage>
</organism>
<comment type="catalytic activity">
    <reaction evidence="5 6">
        <text>octanoyl-[ACP] + L-lysyl-[protein] = N(6)-octanoyl-L-lysyl-[protein] + holo-[ACP] + H(+)</text>
        <dbReference type="Rhea" id="RHEA:17665"/>
        <dbReference type="Rhea" id="RHEA-COMP:9636"/>
        <dbReference type="Rhea" id="RHEA-COMP:9685"/>
        <dbReference type="Rhea" id="RHEA-COMP:9752"/>
        <dbReference type="Rhea" id="RHEA-COMP:9928"/>
        <dbReference type="ChEBI" id="CHEBI:15378"/>
        <dbReference type="ChEBI" id="CHEBI:29969"/>
        <dbReference type="ChEBI" id="CHEBI:64479"/>
        <dbReference type="ChEBI" id="CHEBI:78463"/>
        <dbReference type="ChEBI" id="CHEBI:78809"/>
        <dbReference type="EC" id="2.3.1.181"/>
    </reaction>
</comment>
<comment type="pathway">
    <text evidence="1 5 6">Protein modification; protein lipoylation via endogenous pathway; protein N(6)-(lipoyl)lysine from octanoyl-[acyl-carrier-protein]: step 1/2.</text>
</comment>
<dbReference type="GO" id="GO:0033819">
    <property type="term" value="F:lipoyl(octanoyl) transferase activity"/>
    <property type="evidence" value="ECO:0007669"/>
    <property type="project" value="UniProtKB-EC"/>
</dbReference>
<feature type="active site" description="Acyl-thioester intermediate" evidence="5 7">
    <location>
        <position position="197"/>
    </location>
</feature>
<feature type="binding site" evidence="5 8">
    <location>
        <begin position="86"/>
        <end position="93"/>
    </location>
    <ligand>
        <name>substrate</name>
    </ligand>
</feature>
<feature type="region of interest" description="Disordered" evidence="10">
    <location>
        <begin position="1"/>
        <end position="20"/>
    </location>
</feature>
<evidence type="ECO:0000256" key="8">
    <source>
        <dbReference type="PIRSR" id="PIRSR016262-2"/>
    </source>
</evidence>
<evidence type="ECO:0000256" key="6">
    <source>
        <dbReference type="PIRNR" id="PIRNR016262"/>
    </source>
</evidence>
<evidence type="ECO:0000256" key="3">
    <source>
        <dbReference type="ARBA" id="ARBA00023315"/>
    </source>
</evidence>
<protein>
    <recommendedName>
        <fullName evidence="5 6">Octanoyltransferase</fullName>
        <ecNumber evidence="5 6">2.3.1.181</ecNumber>
    </recommendedName>
    <alternativeName>
        <fullName evidence="5">Lipoate-protein ligase B</fullName>
    </alternativeName>
    <alternativeName>
        <fullName evidence="5">Lipoyl/octanoyl transferase</fullName>
    </alternativeName>
    <alternativeName>
        <fullName evidence="5">Octanoyl-[acyl-carrier-protein]-protein N-octanoyltransferase</fullName>
    </alternativeName>
</protein>
<dbReference type="PIRSF" id="PIRSF016262">
    <property type="entry name" value="LPLase"/>
    <property type="match status" value="1"/>
</dbReference>
<dbReference type="Pfam" id="PF21948">
    <property type="entry name" value="LplA-B_cat"/>
    <property type="match status" value="1"/>
</dbReference>
<keyword evidence="13" id="KW-1185">Reference proteome</keyword>
<evidence type="ECO:0000256" key="1">
    <source>
        <dbReference type="ARBA" id="ARBA00004821"/>
    </source>
</evidence>
<evidence type="ECO:0000259" key="11">
    <source>
        <dbReference type="PROSITE" id="PS51733"/>
    </source>
</evidence>
<dbReference type="OrthoDB" id="9787061at2"/>
<evidence type="ECO:0000313" key="12">
    <source>
        <dbReference type="EMBL" id="SDL34728.1"/>
    </source>
</evidence>
<dbReference type="PANTHER" id="PTHR10993">
    <property type="entry name" value="OCTANOYLTRANSFERASE"/>
    <property type="match status" value="1"/>
</dbReference>
<feature type="domain" description="BPL/LPL catalytic" evidence="11">
    <location>
        <begin position="47"/>
        <end position="235"/>
    </location>
</feature>
<feature type="compositionally biased region" description="Polar residues" evidence="10">
    <location>
        <begin position="1"/>
        <end position="12"/>
    </location>
</feature>
<dbReference type="UniPathway" id="UPA00538">
    <property type="reaction ID" value="UER00592"/>
</dbReference>
<dbReference type="AlphaFoldDB" id="A0A1G9JBA5"/>
<comment type="function">
    <text evidence="4 5 6">Catalyzes the transfer of endogenously produced octanoic acid from octanoyl-acyl-carrier-protein onto the lipoyl domains of lipoate-dependent enzymes. Lipoyl-ACP can also act as a substrate although octanoyl-ACP is likely to be the physiological substrate.</text>
</comment>
<dbReference type="PROSITE" id="PS51733">
    <property type="entry name" value="BPL_LPL_CATALYTIC"/>
    <property type="match status" value="1"/>
</dbReference>
<dbReference type="InterPro" id="IPR020605">
    <property type="entry name" value="Octanoyltransferase_CS"/>
</dbReference>
<dbReference type="RefSeq" id="WP_090755851.1">
    <property type="nucleotide sequence ID" value="NZ_FNGE01000009.1"/>
</dbReference>
<dbReference type="InterPro" id="IPR045864">
    <property type="entry name" value="aa-tRNA-synth_II/BPL/LPL"/>
</dbReference>
<dbReference type="GO" id="GO:0005737">
    <property type="term" value="C:cytoplasm"/>
    <property type="evidence" value="ECO:0007669"/>
    <property type="project" value="UniProtKB-SubCell"/>
</dbReference>
<dbReference type="Proteomes" id="UP000199555">
    <property type="component" value="Unassembled WGS sequence"/>
</dbReference>
<dbReference type="PROSITE" id="PS01313">
    <property type="entry name" value="LIPB"/>
    <property type="match status" value="1"/>
</dbReference>
<comment type="miscellaneous">
    <text evidence="5">In the reaction, the free carboxyl group of octanoic acid is attached via an amide linkage to the epsilon-amino group of a specific lysine residue of lipoyl domains of lipoate-dependent enzymes.</text>
</comment>
<keyword evidence="5" id="KW-0963">Cytoplasm</keyword>
<dbReference type="HAMAP" id="MF_00013">
    <property type="entry name" value="LipB"/>
    <property type="match status" value="1"/>
</dbReference>
<dbReference type="GO" id="GO:0009249">
    <property type="term" value="P:protein lipoylation"/>
    <property type="evidence" value="ECO:0007669"/>
    <property type="project" value="InterPro"/>
</dbReference>
<dbReference type="STRING" id="525640.SAMN04487971_10965"/>
<reference evidence="13" key="1">
    <citation type="submission" date="2016-10" db="EMBL/GenBank/DDBJ databases">
        <authorList>
            <person name="Varghese N."/>
            <person name="Submissions S."/>
        </authorList>
    </citation>
    <scope>NUCLEOTIDE SEQUENCE [LARGE SCALE GENOMIC DNA]</scope>
    <source>
        <strain evidence="13">CGMCC 1.7655</strain>
    </source>
</reference>
<dbReference type="NCBIfam" id="NF010925">
    <property type="entry name" value="PRK14345.1"/>
    <property type="match status" value="1"/>
</dbReference>
<dbReference type="NCBIfam" id="TIGR00214">
    <property type="entry name" value="lipB"/>
    <property type="match status" value="1"/>
</dbReference>
<evidence type="ECO:0000313" key="13">
    <source>
        <dbReference type="Proteomes" id="UP000199555"/>
    </source>
</evidence>
<dbReference type="InterPro" id="IPR004143">
    <property type="entry name" value="BPL_LPL_catalytic"/>
</dbReference>
<evidence type="ECO:0000256" key="4">
    <source>
        <dbReference type="ARBA" id="ARBA00024732"/>
    </source>
</evidence>
<gene>
    <name evidence="5" type="primary">lipB</name>
    <name evidence="12" type="ORF">SAMN04487971_10965</name>
</gene>
<dbReference type="EMBL" id="FNGE01000009">
    <property type="protein sequence ID" value="SDL34728.1"/>
    <property type="molecule type" value="Genomic_DNA"/>
</dbReference>
<feature type="binding site" evidence="5 8">
    <location>
        <begin position="179"/>
        <end position="181"/>
    </location>
    <ligand>
        <name>substrate</name>
    </ligand>
</feature>
<dbReference type="SUPFAM" id="SSF55681">
    <property type="entry name" value="Class II aaRS and biotin synthetases"/>
    <property type="match status" value="1"/>
</dbReference>
<dbReference type="PANTHER" id="PTHR10993:SF7">
    <property type="entry name" value="LIPOYLTRANSFERASE 2, MITOCHONDRIAL-RELATED"/>
    <property type="match status" value="1"/>
</dbReference>
<name>A0A1G9JBA5_9RHOB</name>
<feature type="site" description="Lowers pKa of active site Cys" evidence="5 9">
    <location>
        <position position="163"/>
    </location>
</feature>
<keyword evidence="2 5" id="KW-0808">Transferase</keyword>
<feature type="binding site" evidence="5 8">
    <location>
        <begin position="166"/>
        <end position="168"/>
    </location>
    <ligand>
        <name>substrate</name>
    </ligand>
</feature>
<sequence length="238" mass="25766">MTELPTSDTQRLPSAPPGPEWLLTPGLFPHPEAVAWMEARVAAIHAGEAPEAIWLVEHPPLYTAGTSARPEDLTDPGRFPVFPTGRGGQYTYHGPGQRVAYVMLDLNRRGRDIRAFVQSLEAWVIAALAEFGLRGEIREGRVGVWIARPDKAPLADGIMREDKIAAIGIKLRRWVSFHGISINVEPDLSHYGGIVPCGISGHGVTSLVDLGLPVTMADLDHALMTSFCKVLGEPNAGL</sequence>
<comment type="similarity">
    <text evidence="5 6">Belongs to the LipB family.</text>
</comment>
<evidence type="ECO:0000256" key="7">
    <source>
        <dbReference type="PIRSR" id="PIRSR016262-1"/>
    </source>
</evidence>
<dbReference type="NCBIfam" id="NF010921">
    <property type="entry name" value="PRK14341.1"/>
    <property type="match status" value="1"/>
</dbReference>
<dbReference type="Gene3D" id="3.30.930.10">
    <property type="entry name" value="Bira Bifunctional Protein, Domain 2"/>
    <property type="match status" value="1"/>
</dbReference>
<comment type="subcellular location">
    <subcellularLocation>
        <location evidence="5">Cytoplasm</location>
    </subcellularLocation>
</comment>
<dbReference type="CDD" id="cd16444">
    <property type="entry name" value="LipB"/>
    <property type="match status" value="1"/>
</dbReference>
<dbReference type="EC" id="2.3.1.181" evidence="5 6"/>
<dbReference type="InterPro" id="IPR000544">
    <property type="entry name" value="Octanoyltransferase"/>
</dbReference>
<keyword evidence="3 5" id="KW-0012">Acyltransferase</keyword>
<evidence type="ECO:0000256" key="5">
    <source>
        <dbReference type="HAMAP-Rule" id="MF_00013"/>
    </source>
</evidence>
<evidence type="ECO:0000256" key="10">
    <source>
        <dbReference type="SAM" id="MobiDB-lite"/>
    </source>
</evidence>